<dbReference type="GO" id="GO:0019185">
    <property type="term" value="C:snRNA-activating protein complex"/>
    <property type="evidence" value="ECO:0007669"/>
    <property type="project" value="TreeGrafter"/>
</dbReference>
<proteinExistence type="predicted"/>
<dbReference type="Pfam" id="PF00249">
    <property type="entry name" value="Myb_DNA-binding"/>
    <property type="match status" value="2"/>
</dbReference>
<feature type="domain" description="Myb-like" evidence="6">
    <location>
        <begin position="202"/>
        <end position="254"/>
    </location>
</feature>
<evidence type="ECO:0000259" key="7">
    <source>
        <dbReference type="PROSITE" id="PS51294"/>
    </source>
</evidence>
<dbReference type="SMART" id="SM00717">
    <property type="entry name" value="SANT"/>
    <property type="match status" value="4"/>
</dbReference>
<evidence type="ECO:0000256" key="4">
    <source>
        <dbReference type="ARBA" id="ARBA00023242"/>
    </source>
</evidence>
<keyword evidence="3" id="KW-0804">Transcription</keyword>
<feature type="compositionally biased region" description="Basic and acidic residues" evidence="5">
    <location>
        <begin position="390"/>
        <end position="405"/>
    </location>
</feature>
<feature type="domain" description="HTH myb-type" evidence="7">
    <location>
        <begin position="209"/>
        <end position="258"/>
    </location>
</feature>
<dbReference type="PANTHER" id="PTHR46621">
    <property type="entry name" value="SNRNA-ACTIVATING PROTEIN COMPLEX SUBUNIT 4"/>
    <property type="match status" value="1"/>
</dbReference>
<dbReference type="CDD" id="cd00167">
    <property type="entry name" value="SANT"/>
    <property type="match status" value="3"/>
</dbReference>
<dbReference type="PANTHER" id="PTHR46621:SF1">
    <property type="entry name" value="SNRNA-ACTIVATING PROTEIN COMPLEX SUBUNIT 4"/>
    <property type="match status" value="1"/>
</dbReference>
<reference evidence="8 9" key="1">
    <citation type="submission" date="2020-04" db="EMBL/GenBank/DDBJ databases">
        <title>Perkinsus chesapeaki whole genome sequence.</title>
        <authorList>
            <person name="Bogema D.R."/>
        </authorList>
    </citation>
    <scope>NUCLEOTIDE SEQUENCE [LARGE SCALE GENOMIC DNA]</scope>
    <source>
        <strain evidence="8">ATCC PRA-425</strain>
    </source>
</reference>
<dbReference type="Pfam" id="PF13921">
    <property type="entry name" value="Myb_DNA-bind_6"/>
    <property type="match status" value="1"/>
</dbReference>
<protein>
    <submittedName>
        <fullName evidence="8">Myblike DNAbinding domain-containing protein</fullName>
    </submittedName>
</protein>
<evidence type="ECO:0000313" key="9">
    <source>
        <dbReference type="Proteomes" id="UP000591131"/>
    </source>
</evidence>
<feature type="domain" description="Myb-like" evidence="6">
    <location>
        <begin position="265"/>
        <end position="312"/>
    </location>
</feature>
<feature type="region of interest" description="Disordered" evidence="5">
    <location>
        <begin position="390"/>
        <end position="439"/>
    </location>
</feature>
<dbReference type="GO" id="GO:0001006">
    <property type="term" value="F:RNA polymerase III type 3 promoter sequence-specific DNA binding"/>
    <property type="evidence" value="ECO:0007669"/>
    <property type="project" value="TreeGrafter"/>
</dbReference>
<dbReference type="Gene3D" id="1.10.10.60">
    <property type="entry name" value="Homeodomain-like"/>
    <property type="match status" value="4"/>
</dbReference>
<dbReference type="InterPro" id="IPR017930">
    <property type="entry name" value="Myb_dom"/>
</dbReference>
<evidence type="ECO:0000256" key="5">
    <source>
        <dbReference type="SAM" id="MobiDB-lite"/>
    </source>
</evidence>
<dbReference type="OrthoDB" id="2143914at2759"/>
<sequence>MSSSRPDCIGDDSNVPSKLVEAYERDQYAIANLRPLSATRVLSRDIKEDREAVEWAVVEYVKEGIMNSLFNEESGKSSPEVRDKIRQLVDNCDGYNEIEQLATQLDVVVEINWRRVYELLISQSGRESLEWRHCRTPACARALWQHQLAPGINTSEYTREEDTQLLKLAEKHHYLDWASIAAELGTNRTPCSCFQRYHRSLDPVAVPKTFTREQEETLLKYAEKHGKGCWNEIAYEMGTHHTPAQLRQRYGKLISKRHRGIGSMWTVEENKRLKMAVKMVECSGKRIDWGLVAELVRDRTNMSCRERYEKICHESEGYDQEPWTEEESELLKALVDEFGPKWSLISQSFVKRSDNFLLRKWNEIADEEDVKRIKEERETRRAVMRGGLIPDERPEILPSDFKRLITAESEPSTSQTSEQQQGAQGGEQRQEAQGGERVS</sequence>
<feature type="domain" description="HTH myb-type" evidence="7">
    <location>
        <begin position="322"/>
        <end position="369"/>
    </location>
</feature>
<gene>
    <name evidence="8" type="primary">SNAPC4</name>
    <name evidence="8" type="ORF">FOL47_000096</name>
</gene>
<dbReference type="PROSITE" id="PS51294">
    <property type="entry name" value="HTH_MYB"/>
    <property type="match status" value="3"/>
</dbReference>
<feature type="domain" description="Myb-like" evidence="6">
    <location>
        <begin position="315"/>
        <end position="365"/>
    </location>
</feature>
<evidence type="ECO:0000256" key="3">
    <source>
        <dbReference type="ARBA" id="ARBA00023163"/>
    </source>
</evidence>
<keyword evidence="9" id="KW-1185">Reference proteome</keyword>
<dbReference type="InterPro" id="IPR051575">
    <property type="entry name" value="Myb-like_DNA-bd"/>
</dbReference>
<dbReference type="GO" id="GO:0042795">
    <property type="term" value="P:snRNA transcription by RNA polymerase II"/>
    <property type="evidence" value="ECO:0007669"/>
    <property type="project" value="TreeGrafter"/>
</dbReference>
<keyword evidence="2" id="KW-0238">DNA-binding</keyword>
<keyword evidence="1" id="KW-0805">Transcription regulation</keyword>
<dbReference type="SUPFAM" id="SSF46689">
    <property type="entry name" value="Homeodomain-like"/>
    <property type="match status" value="3"/>
</dbReference>
<dbReference type="InterPro" id="IPR009057">
    <property type="entry name" value="Homeodomain-like_sf"/>
</dbReference>
<dbReference type="Proteomes" id="UP000591131">
    <property type="component" value="Unassembled WGS sequence"/>
</dbReference>
<feature type="compositionally biased region" description="Low complexity" evidence="5">
    <location>
        <begin position="406"/>
        <end position="422"/>
    </location>
</feature>
<name>A0A7J6N3Q9_PERCH</name>
<feature type="domain" description="HTH myb-type" evidence="7">
    <location>
        <begin position="149"/>
        <end position="205"/>
    </location>
</feature>
<evidence type="ECO:0000256" key="1">
    <source>
        <dbReference type="ARBA" id="ARBA00023015"/>
    </source>
</evidence>
<dbReference type="GO" id="GO:0000978">
    <property type="term" value="F:RNA polymerase II cis-regulatory region sequence-specific DNA binding"/>
    <property type="evidence" value="ECO:0007669"/>
    <property type="project" value="TreeGrafter"/>
</dbReference>
<dbReference type="GO" id="GO:0042796">
    <property type="term" value="P:snRNA transcription by RNA polymerase III"/>
    <property type="evidence" value="ECO:0007669"/>
    <property type="project" value="TreeGrafter"/>
</dbReference>
<evidence type="ECO:0000259" key="6">
    <source>
        <dbReference type="PROSITE" id="PS50090"/>
    </source>
</evidence>
<evidence type="ECO:0000313" key="8">
    <source>
        <dbReference type="EMBL" id="KAF4678366.1"/>
    </source>
</evidence>
<dbReference type="PROSITE" id="PS50090">
    <property type="entry name" value="MYB_LIKE"/>
    <property type="match status" value="4"/>
</dbReference>
<keyword evidence="4" id="KW-0539">Nucleus</keyword>
<dbReference type="EMBL" id="JAAPAO010000001">
    <property type="protein sequence ID" value="KAF4678366.1"/>
    <property type="molecule type" value="Genomic_DNA"/>
</dbReference>
<feature type="domain" description="Myb-like" evidence="6">
    <location>
        <begin position="149"/>
        <end position="201"/>
    </location>
</feature>
<dbReference type="AlphaFoldDB" id="A0A7J6N3Q9"/>
<evidence type="ECO:0000256" key="2">
    <source>
        <dbReference type="ARBA" id="ARBA00023125"/>
    </source>
</evidence>
<comment type="caution">
    <text evidence="8">The sequence shown here is derived from an EMBL/GenBank/DDBJ whole genome shotgun (WGS) entry which is preliminary data.</text>
</comment>
<dbReference type="InterPro" id="IPR001005">
    <property type="entry name" value="SANT/Myb"/>
</dbReference>
<accession>A0A7J6N3Q9</accession>
<organism evidence="8 9">
    <name type="scientific">Perkinsus chesapeaki</name>
    <name type="common">Clam parasite</name>
    <name type="synonym">Perkinsus andrewsi</name>
    <dbReference type="NCBI Taxonomy" id="330153"/>
    <lineage>
        <taxon>Eukaryota</taxon>
        <taxon>Sar</taxon>
        <taxon>Alveolata</taxon>
        <taxon>Perkinsozoa</taxon>
        <taxon>Perkinsea</taxon>
        <taxon>Perkinsida</taxon>
        <taxon>Perkinsidae</taxon>
        <taxon>Perkinsus</taxon>
    </lineage>
</organism>